<comment type="caution">
    <text evidence="1">The sequence shown here is derived from an EMBL/GenBank/DDBJ whole genome shotgun (WGS) entry which is preliminary data.</text>
</comment>
<accession>A0ABQ1C0Y0</accession>
<dbReference type="Pfam" id="PF05133">
    <property type="entry name" value="SPP1_portal"/>
    <property type="match status" value="1"/>
</dbReference>
<organism evidence="1 2">
    <name type="scientific">Mycobacterium paragordonae</name>
    <dbReference type="NCBI Taxonomy" id="1389713"/>
    <lineage>
        <taxon>Bacteria</taxon>
        <taxon>Bacillati</taxon>
        <taxon>Actinomycetota</taxon>
        <taxon>Actinomycetes</taxon>
        <taxon>Mycobacteriales</taxon>
        <taxon>Mycobacteriaceae</taxon>
        <taxon>Mycobacterium</taxon>
    </lineage>
</organism>
<dbReference type="InterPro" id="IPR021145">
    <property type="entry name" value="Portal_protein_SPP1_Gp6-like"/>
</dbReference>
<dbReference type="Proteomes" id="UP000465240">
    <property type="component" value="Unassembled WGS sequence"/>
</dbReference>
<reference evidence="1 2" key="1">
    <citation type="journal article" date="2019" name="Emerg. Microbes Infect.">
        <title>Comprehensive subspecies identification of 175 nontuberculous mycobacteria species based on 7547 genomic profiles.</title>
        <authorList>
            <person name="Matsumoto Y."/>
            <person name="Kinjo T."/>
            <person name="Motooka D."/>
            <person name="Nabeya D."/>
            <person name="Jung N."/>
            <person name="Uechi K."/>
            <person name="Horii T."/>
            <person name="Iida T."/>
            <person name="Fujita J."/>
            <person name="Nakamura S."/>
        </authorList>
    </citation>
    <scope>NUCLEOTIDE SEQUENCE [LARGE SCALE GENOMIC DNA]</scope>
    <source>
        <strain evidence="1 2">JCM 18565</strain>
    </source>
</reference>
<protein>
    <recommendedName>
        <fullName evidence="3">Phage portal protein</fullName>
    </recommendedName>
</protein>
<proteinExistence type="predicted"/>
<evidence type="ECO:0008006" key="3">
    <source>
        <dbReference type="Google" id="ProtNLM"/>
    </source>
</evidence>
<gene>
    <name evidence="1" type="ORF">MPRG_11880</name>
</gene>
<name>A0ABQ1C0Y0_9MYCO</name>
<dbReference type="EMBL" id="BLKX01000001">
    <property type="protein sequence ID" value="GFG77912.1"/>
    <property type="molecule type" value="Genomic_DNA"/>
</dbReference>
<sequence length="458" mass="49899">MSSDLLVELCRSLDAPQHRYTQLDAYASGKQPLAYLSPGAKLALPKLSRIVSNIPRLAVTSLAERLRITGFKGADVWADWLANDLDQTATILHREALLFGDAYVICWSRPDGSPLVTVESPRQVAVIKDPATREITSAVKRWTTKTTTEARVYLPDRIEHWRANTTGAAAPAFSLVDTLDNPLETVPVVSFCNADRILGCGHSEIDDLIPLVDGLNKTLADLAVAQEYTARPRRWATGIDLMEEPVLDDDGNPVVEDGEPVMKVVNPIPEDWRTMFSERPESKFGQLEGANLAGYQNAVNIWLGQIMAVSALPAHFVGITTENPSSADALRASEASLTARAEARQAVFGRSWERVARLMAAIRDGSDADSVDVKVQWCDPSSRSAAADADAVTKLVQAGILSKSGALRKLGYSESDIEQERQDTELDAQAGANPEVSAAYRNYAQMLLTKDKTEGNIQ</sequence>
<evidence type="ECO:0000313" key="1">
    <source>
        <dbReference type="EMBL" id="GFG77912.1"/>
    </source>
</evidence>
<dbReference type="RefSeq" id="WP_120792037.1">
    <property type="nucleotide sequence ID" value="NZ_BLKX01000001.1"/>
</dbReference>
<keyword evidence="2" id="KW-1185">Reference proteome</keyword>
<evidence type="ECO:0000313" key="2">
    <source>
        <dbReference type="Proteomes" id="UP000465240"/>
    </source>
</evidence>